<protein>
    <submittedName>
        <fullName evidence="1">Ribosomal protein S10</fullName>
    </submittedName>
</protein>
<dbReference type="InterPro" id="IPR036838">
    <property type="entry name" value="Ribosomal_uS10_dom_sf"/>
</dbReference>
<name>A0A8K1MAZ6_ULVIN</name>
<organism evidence="1">
    <name type="scientific">Ulva intestinalis</name>
    <name type="common">Hollow green nori</name>
    <name type="synonym">Enteromorpha intestinalis</name>
    <dbReference type="NCBI Taxonomy" id="3116"/>
    <lineage>
        <taxon>Eukaryota</taxon>
        <taxon>Viridiplantae</taxon>
        <taxon>Chlorophyta</taxon>
        <taxon>core chlorophytes</taxon>
        <taxon>Ulvophyceae</taxon>
        <taxon>OUU clade</taxon>
        <taxon>Ulvales</taxon>
        <taxon>Ulvaceae</taxon>
        <taxon>Ulva</taxon>
    </lineage>
</organism>
<sequence length="270" mass="30743">MFIKKQHKKTNIATVDQLKQLKQGCCLKAPTFNNSVYFGNASAAISKNNKLIISFKSYAICQAQDTSSSIKTIEKLIDYLNSICAQQLHTYSGLSAVKSLLSSTTDKQFSPVVLGFFTPSYTDLLNCQSTVLPRYQKQQSNYKVINYNHCCNSNSKGFVSQLTNHLKQNHSFAERFEQSSYFDRCFFKLSKRFSSLSTINKKQIQTTNSTKLLTVIRAPFVFKKTREQFSLQRLSSHIVITLANSAQKQFLIQNLRLLKLPTELKVVSRN</sequence>
<dbReference type="GO" id="GO:0005840">
    <property type="term" value="C:ribosome"/>
    <property type="evidence" value="ECO:0007669"/>
    <property type="project" value="UniProtKB-KW"/>
</dbReference>
<proteinExistence type="predicted"/>
<keyword evidence="1" id="KW-0496">Mitochondrion</keyword>
<dbReference type="SUPFAM" id="SSF54999">
    <property type="entry name" value="Ribosomal protein S10"/>
    <property type="match status" value="1"/>
</dbReference>
<keyword evidence="1" id="KW-0687">Ribonucleoprotein</keyword>
<gene>
    <name evidence="1" type="primary">rps10</name>
</gene>
<dbReference type="EMBL" id="MZ571476">
    <property type="protein sequence ID" value="UBR43452.1"/>
    <property type="molecule type" value="Genomic_DNA"/>
</dbReference>
<geneLocation type="mitochondrion" evidence="1"/>
<dbReference type="GeneID" id="68661740"/>
<reference evidence="1" key="1">
    <citation type="submission" date="2021-07" db="EMBL/GenBank/DDBJ databases">
        <authorList>
            <person name="Wang H."/>
            <person name="Liu F."/>
        </authorList>
    </citation>
    <scope>NUCLEOTIDE SEQUENCE</scope>
    <source>
        <strain evidence="1">CNS000531</strain>
    </source>
</reference>
<keyword evidence="1" id="KW-0689">Ribosomal protein</keyword>
<evidence type="ECO:0000313" key="1">
    <source>
        <dbReference type="EMBL" id="UBR43452.1"/>
    </source>
</evidence>
<dbReference type="Gene3D" id="3.30.70.600">
    <property type="entry name" value="Ribosomal protein S10 domain"/>
    <property type="match status" value="1"/>
</dbReference>
<dbReference type="AlphaFoldDB" id="A0A8K1MAZ6"/>
<dbReference type="RefSeq" id="YP_010216431.1">
    <property type="nucleotide sequence ID" value="NC_058886.1"/>
</dbReference>
<accession>A0A8K1MAZ6</accession>